<dbReference type="InterPro" id="IPR003284">
    <property type="entry name" value="Sal_SpvB"/>
</dbReference>
<proteinExistence type="predicted"/>
<dbReference type="InterPro" id="IPR022385">
    <property type="entry name" value="Rhs_assc_core"/>
</dbReference>
<sequence>MDFWRLHRRLMAFFALFALLYPSLIQAAGLGIDMVRTSPSALEVHSSPNLPVDVQAMESATLSQLFDRDTQSEYTAFEAQSVDVNLPEERKVTALRVFGAAPYQLSVQEKTTNGWRDIQGLKGLDLTQLPDTWHTFSTNNAVKTGKLRLVLTPAASSASGLKEIEFWSEGEHIPVETGSQLLALLQNNDMQDQALLAIASPASGTTGSIDETVLDDPTDNTFSLELDVPASQVKYAWLVYDAIGVGHWASAVRVINDQPALGGVVIEANDAWSEQIERISPVWLKKGTNRIRFTTTGENDYQYQVRNVRLIVELDNGANFVNYIGASSTEDSTVIDRLYDGNADTGMVVYSGDSIGTFNTSDSNVTIPPGLINNPGNGLHLGWIKGKAPWKQALQGDPANADASTLEMGFDRGVELESVGFYLRGKLAGKIDVALFHDGNWQLGGSKSVSAQALKTGWNEIPVASGNKVQGVRLIFTGGEGSGGEIRELTVRGSGIGGAWLPPEVVVTYPDAGQFYGREAYVRGFLQGLRNASGEAQLFIGGKPVNHVNGEFQTLISKDDVGPESQADDVAWFVDAEAVYPDGSRTSTRVPLFANKGPLGDAEADLAPVTPVVIPPGGVTGGIPGAGIVVGEGAVNEDLDITMMPLNDIDLAALDTWMTNVTGPNNGYRFLPHGKHFNKKIEVRIKYQPSLLPPGFSEDDIKTFYFDDQAGKWKELERKSIDKGKKEVVALTDHFTDMINAVIQVPDSPQNTQFNPTQIKDIKAADPGAKINLIEPPQANNMGDARLSYPIEVPPGRRGMQPQLAVQYSSGGGNGWMGQGWDLSVPSITVDTRWGVPRYSATNETETYLLNGEQLLPLIHREETIPRTADKQFHPRVEGAFQRIIRHGDKPENYWWEVTDKSGTTYFYGSDDVSQEPQSEAILATTSGAPGIGKWALVLVRDTNGNEMRYHYTKQLDTGLGNGSGSGAGNGTEMGQQVYLSSITYTGYKGEAGSYEVVFERDRDLPGFNRSADRRTDVSIDGRLGLKQVTADLLKRISVTYESEPVRSYEFDYRDGAYGKTLLHTVRQLDTQGRPFNAHTFDYFDDVLDGNGAYAGYSNSPWTMPNDGVRGDLYAGKGDISVLGGGYGSGRGSHIYAGTGIGWTPTKSGSLGVKVGSNHSESDGRMMLADINGDGLPDKVYKKGGVFYRPNLSGPGGTPVFGAPIPIGISGFSADKTSMRSKGLEVYFSGVMAGYNKAKTTTTSKMYVSDVNGDGLLDIVDHGTVRFSRAVLDENGDPTGEILFSTNSLNTPNPVGGGSVDATQLFESFAADYEEAIDSAPLHDAVRRWKVPYDGVIDVMGDASLISKELIEESRYQTADGVRVAIQLNSEELWSETITPEATQSVTPTGVSQIPVAKGDSLYFRVQSVDDGAYDLISWSPVIQYVHEVPVETDANAENAEEGETGEVEPQTEWLAMEGVDSSGRNLYRFSAEQDFVTTGSIHARTTMPENGRVRITGDFEKPEITTDSVRVRILRKNFVLFEKTLSWDALETVGIDFETDVARFDRLYFELSADSRVDLGKIQWEPKVAYVSLPSVEIGTDEEGNPINIGDVVDEDGNPLGIADMKDPAGNLLFVYAPVIDTDIYSRFDGVAPVAPWVATEEGTLTVIPQVTTDGAAIDERRLFLTVKSEGQLIAKQDVQVVVELDPVTGEPEYSVLPEEFPIPVSFAEGQSERKYHFEYFTRNPALAERIETASLLVTYDGPKPEDDQPDNRNKLALSSELFTQNQDLLYGREYRGWSYFAYNGNRDRATVAIDEELLVMPDIKPGDIPTSGDPEELDSPLDISKLTAIPLYPEPGKQRWSGLDDDIWVASATTSTSRLGEDYIEVPTVEGFAGRRGVQRLSLTRNDAFSVGFIAGASQSDARVRSLVDFMDMNGDRYPDVLASSRVQFTAPDGGLEAQNKPLVIGDVRASDSKSVSLGISGNFATVAAKLAGKDSKIAQQMPPIGFGGNVSEGDSKPDFDLRDMNGDGLPDRVHDGGRVSLNLGYKFTGAEQWPAYQLGDSSSDGKALNFGYNVDSFSFGGGVNVSNTENISSEGLIDVNGDGLPDRVKIEYGSLLVGFNSGSGFLPWVTWAQINHVSKSRNIDQGAGVYFTIPIPILPPPFPTVLTILTNPGKDWSKSVSSTEVAFNDINGDGYPDYLKSRKDGELNVQLNTNGRTNLLKSVQCPLGASFEVDYERTGNTYKMPQSKWVMSKVTVHDGYEGDGVDTQLTTVEYADGYYDRRERDFMGFETVTINEHDISEADAPVYRSVTQTWLNGSVYERGLLAATRMTDGFGNPYTESEKGYRFVNVDSGNEVPATALPGQITSRLFPQVAEEISRFYEGEQQPGKQTRKEYLEYDAVGNVTHFIDYADSGTADDVEARITYFYDDAAWIMGAAESIKVYGNGQLLRHRETTIEPGTGNVSDIRQYYEDGIARYDFTYDDYGNVETVTGPANTQGQRYAMEYGYDSQVHTHVVRLEDSFGYVSTAKPDYRWGQPKETTSINNQTIRYTFDGVGRTRTITGPYEHAIGQPTISFEYYPSLSEGDLLNWALTRHYDPEHPSDRIETALFTDGLKRVLQTKKDGTVGNGNGEPEDVMVVSGRVIFDHVGRSVKQYYPNTEALGSAGLFNPAFDLVAPTITEYDVLDRPLKVTIPDTTSTTFDYGFGTDRDGKTQFRTRVTDANGVSKDSFRDVRQLITAVKEYNKGGSEVIWTSYQYDPLKQITDVLDAQQNLTTAEYDLLGRRTVLDNPDTGKVEMVYDPAGNLIHKITPNLRAQGQSIDYRYDYNRLAAIEYPEFTGNNISYEYGKPGDPHNGANRIIRVTDQAGWETRQYGPLGELVESTRNIKWSAGPAESYTTQYQYDTWNRLKQLIYPDSEVLTYEYNKGGQMRAVHGKKGKYDYPYVQALHYDKFEQRTWLHYGNNTENRYTYNRNNRRMSHLTAGKGDGNNFMQLEYGYDDVGNITTLSNRAPVNSPSQMGGVTHFNYRYDDLYRLTYSDGTFDTQPDKQHAYTLDMAYDTVHNITSKVQHHTLKNRSGKAITQKKTSYDWSGVQGYKYDGPQPHAPTHIGERAFSYDANGNQLGWTHDKNGTRRTITWDEENRIQAIQDNGHTFSYTYDASGQRMTKRGPQGETGYINQWMTLRNGEVGTKHVFAGTTRVVSKLVKQDRPNSKRNSENNTDSNGNGNGKARIVYEKDQYYFHPDHLGTTSYITHTNGQVYQHLEYFPFGETWVEEHSNKQRTPYLFTGKELDEETGLYYFGARYYDPRTSVWGSVDPVTGSYLDGKINQGFYNSANIAGYSYAFNNPLRFNDPNGMWGSVGHHDAIFAAGIAAGLKYADAQKLGRGAWAPDTDSRNAMSLTSLIMGFFGSQNSYHLLDAGSAKEPQVSARKEYEGVVGRIISGATVGKDDERKLHRYGDSYAHVSGLTKRHFIPVIGHFFESILGMIGFGTDPDDPYQNPEAFIRMSMDAYDSNVAITGKAKYSREDFKAMIEGVTKLESPVDQKNYMKNTFGITSSNEEYGLLGLSKLKRIVTGKQDEY</sequence>
<dbReference type="InterPro" id="IPR055807">
    <property type="entry name" value="DUF7383"/>
</dbReference>
<dbReference type="InterPro" id="IPR022045">
    <property type="entry name" value="TcdB_toxin_mid/N"/>
</dbReference>
<keyword evidence="4" id="KW-0843">Virulence</keyword>
<dbReference type="SUPFAM" id="SSF69318">
    <property type="entry name" value="Integrin alpha N-terminal domain"/>
    <property type="match status" value="2"/>
</dbReference>
<protein>
    <submittedName>
        <fullName evidence="8">Sugar-binding protein</fullName>
    </submittedName>
</protein>
<dbReference type="RefSeq" id="WP_153500529.1">
    <property type="nucleotide sequence ID" value="NZ_WIRE01000001.1"/>
</dbReference>
<dbReference type="Pfam" id="PF24108">
    <property type="entry name" value="DUF7383"/>
    <property type="match status" value="1"/>
</dbReference>
<dbReference type="Pfam" id="PF25023">
    <property type="entry name" value="TEN_YD-shell"/>
    <property type="match status" value="2"/>
</dbReference>
<dbReference type="PANTHER" id="PTHR32305">
    <property type="match status" value="1"/>
</dbReference>
<evidence type="ECO:0000259" key="7">
    <source>
        <dbReference type="Pfam" id="PF25023"/>
    </source>
</evidence>
<dbReference type="Gene3D" id="2.180.10.10">
    <property type="entry name" value="RHS repeat-associated core"/>
    <property type="match status" value="2"/>
</dbReference>
<evidence type="ECO:0000256" key="3">
    <source>
        <dbReference type="ARBA" id="ARBA00022737"/>
    </source>
</evidence>
<dbReference type="Pfam" id="PF12256">
    <property type="entry name" value="TcdB_toxin_midN"/>
    <property type="match status" value="1"/>
</dbReference>
<keyword evidence="3" id="KW-0677">Repeat</keyword>
<dbReference type="Pfam" id="PF03534">
    <property type="entry name" value="SpvB"/>
    <property type="match status" value="1"/>
</dbReference>
<feature type="region of interest" description="Disordered" evidence="5">
    <location>
        <begin position="3187"/>
        <end position="3211"/>
    </location>
</feature>
<dbReference type="Proteomes" id="UP000469421">
    <property type="component" value="Unassembled WGS sequence"/>
</dbReference>
<dbReference type="NCBIfam" id="TIGR03696">
    <property type="entry name" value="Rhs_assc_core"/>
    <property type="match status" value="1"/>
</dbReference>
<accession>A0A6N7LSS2</accession>
<organism evidence="8 9">
    <name type="scientific">Alcanivorax sediminis</name>
    <dbReference type="NCBI Taxonomy" id="2663008"/>
    <lineage>
        <taxon>Bacteria</taxon>
        <taxon>Pseudomonadati</taxon>
        <taxon>Pseudomonadota</taxon>
        <taxon>Gammaproteobacteria</taxon>
        <taxon>Oceanospirillales</taxon>
        <taxon>Alcanivoracaceae</taxon>
        <taxon>Alcanivorax</taxon>
    </lineage>
</organism>
<dbReference type="InterPro" id="IPR056823">
    <property type="entry name" value="TEN-like_YD-shell"/>
</dbReference>
<evidence type="ECO:0000256" key="5">
    <source>
        <dbReference type="SAM" id="MobiDB-lite"/>
    </source>
</evidence>
<feature type="domain" description="Insecticide toxin TcdB middle/N-terminal" evidence="6">
    <location>
        <begin position="2160"/>
        <end position="2289"/>
    </location>
</feature>
<comment type="subcellular location">
    <subcellularLocation>
        <location evidence="1">Secreted</location>
    </subcellularLocation>
</comment>
<dbReference type="EMBL" id="WIRE01000001">
    <property type="protein sequence ID" value="MQX53282.1"/>
    <property type="molecule type" value="Genomic_DNA"/>
</dbReference>
<keyword evidence="9" id="KW-1185">Reference proteome</keyword>
<evidence type="ECO:0000259" key="6">
    <source>
        <dbReference type="Pfam" id="PF12256"/>
    </source>
</evidence>
<evidence type="ECO:0000313" key="9">
    <source>
        <dbReference type="Proteomes" id="UP000469421"/>
    </source>
</evidence>
<feature type="domain" description="Teneurin-like YD-shell" evidence="7">
    <location>
        <begin position="3218"/>
        <end position="3329"/>
    </location>
</feature>
<dbReference type="InterPro" id="IPR050708">
    <property type="entry name" value="T6SS_VgrG/RHS"/>
</dbReference>
<name>A0A6N7LSS2_9GAMM</name>
<dbReference type="GO" id="GO:0005576">
    <property type="term" value="C:extracellular region"/>
    <property type="evidence" value="ECO:0007669"/>
    <property type="project" value="UniProtKB-SubCell"/>
</dbReference>
<gene>
    <name evidence="8" type="ORF">GFN93_08470</name>
</gene>
<evidence type="ECO:0000256" key="2">
    <source>
        <dbReference type="ARBA" id="ARBA00022525"/>
    </source>
</evidence>
<dbReference type="InterPro" id="IPR028994">
    <property type="entry name" value="Integrin_alpha_N"/>
</dbReference>
<dbReference type="PANTHER" id="PTHR32305:SF15">
    <property type="entry name" value="PROTEIN RHSA-RELATED"/>
    <property type="match status" value="1"/>
</dbReference>
<dbReference type="GO" id="GO:0005737">
    <property type="term" value="C:cytoplasm"/>
    <property type="evidence" value="ECO:0007669"/>
    <property type="project" value="InterPro"/>
</dbReference>
<keyword evidence="2" id="KW-0964">Secreted</keyword>
<feature type="compositionally biased region" description="Basic and acidic residues" evidence="5">
    <location>
        <begin position="3187"/>
        <end position="3198"/>
    </location>
</feature>
<evidence type="ECO:0000256" key="4">
    <source>
        <dbReference type="ARBA" id="ARBA00023026"/>
    </source>
</evidence>
<reference evidence="8 9" key="1">
    <citation type="submission" date="2019-10" db="EMBL/GenBank/DDBJ databases">
        <title>Alcanivorax sp.PA15-N-34 draft genome sequence.</title>
        <authorList>
            <person name="Liao X."/>
            <person name="Shao Z."/>
        </authorList>
    </citation>
    <scope>NUCLEOTIDE SEQUENCE [LARGE SCALE GENOMIC DNA]</scope>
    <source>
        <strain evidence="8 9">PA15-N-34</strain>
    </source>
</reference>
<evidence type="ECO:0000256" key="1">
    <source>
        <dbReference type="ARBA" id="ARBA00004613"/>
    </source>
</evidence>
<comment type="caution">
    <text evidence="8">The sequence shown here is derived from an EMBL/GenBank/DDBJ whole genome shotgun (WGS) entry which is preliminary data.</text>
</comment>
<evidence type="ECO:0000313" key="8">
    <source>
        <dbReference type="EMBL" id="MQX53282.1"/>
    </source>
</evidence>
<feature type="domain" description="Teneurin-like YD-shell" evidence="7">
    <location>
        <begin position="2865"/>
        <end position="3145"/>
    </location>
</feature>